<feature type="signal peptide" evidence="5">
    <location>
        <begin position="1"/>
        <end position="27"/>
    </location>
</feature>
<evidence type="ECO:0000256" key="6">
    <source>
        <dbReference type="SAM" id="MobiDB-lite"/>
    </source>
</evidence>
<dbReference type="PANTHER" id="PTHR31468">
    <property type="entry name" value="1,3-BETA-GLUCANOSYLTRANSFERASE GAS1"/>
    <property type="match status" value="1"/>
</dbReference>
<feature type="chain" id="PRO_5042662360" description="1,3-beta-glucanosyltransferase" evidence="5">
    <location>
        <begin position="28"/>
        <end position="551"/>
    </location>
</feature>
<keyword evidence="5" id="KW-0449">Lipoprotein</keyword>
<reference evidence="8" key="2">
    <citation type="submission" date="2023-05" db="EMBL/GenBank/DDBJ databases">
        <authorList>
            <consortium name="Lawrence Berkeley National Laboratory"/>
            <person name="Steindorff A."/>
            <person name="Hensen N."/>
            <person name="Bonometti L."/>
            <person name="Westerberg I."/>
            <person name="Brannstrom I.O."/>
            <person name="Guillou S."/>
            <person name="Cros-Aarteil S."/>
            <person name="Calhoun S."/>
            <person name="Haridas S."/>
            <person name="Kuo A."/>
            <person name="Mondo S."/>
            <person name="Pangilinan J."/>
            <person name="Riley R."/>
            <person name="Labutti K."/>
            <person name="Andreopoulos B."/>
            <person name="Lipzen A."/>
            <person name="Chen C."/>
            <person name="Yanf M."/>
            <person name="Daum C."/>
            <person name="Ng V."/>
            <person name="Clum A."/>
            <person name="Ohm R."/>
            <person name="Martin F."/>
            <person name="Silar P."/>
            <person name="Natvig D."/>
            <person name="Lalanne C."/>
            <person name="Gautier V."/>
            <person name="Ament-Velasquez S.L."/>
            <person name="Kruys A."/>
            <person name="Hutchinson M.I."/>
            <person name="Powell A.J."/>
            <person name="Barry K."/>
            <person name="Miller A.N."/>
            <person name="Grigoriev I.V."/>
            <person name="Debuchy R."/>
            <person name="Gladieux P."/>
            <person name="Thoren M.H."/>
            <person name="Johannesson H."/>
        </authorList>
    </citation>
    <scope>NUCLEOTIDE SEQUENCE</scope>
    <source>
        <strain evidence="8">CBS 315.58</strain>
    </source>
</reference>
<evidence type="ECO:0000256" key="3">
    <source>
        <dbReference type="ARBA" id="ARBA00022729"/>
    </source>
</evidence>
<dbReference type="Proteomes" id="UP001303160">
    <property type="component" value="Unassembled WGS sequence"/>
</dbReference>
<organism evidence="8 9">
    <name type="scientific">Triangularia verruculosa</name>
    <dbReference type="NCBI Taxonomy" id="2587418"/>
    <lineage>
        <taxon>Eukaryota</taxon>
        <taxon>Fungi</taxon>
        <taxon>Dikarya</taxon>
        <taxon>Ascomycota</taxon>
        <taxon>Pezizomycotina</taxon>
        <taxon>Sordariomycetes</taxon>
        <taxon>Sordariomycetidae</taxon>
        <taxon>Sordariales</taxon>
        <taxon>Podosporaceae</taxon>
        <taxon>Triangularia</taxon>
    </lineage>
</organism>
<dbReference type="GO" id="GO:0005886">
    <property type="term" value="C:plasma membrane"/>
    <property type="evidence" value="ECO:0007669"/>
    <property type="project" value="UniProtKB-SubCell"/>
</dbReference>
<comment type="subcellular location">
    <subcellularLocation>
        <location evidence="1 5">Cell membrane</location>
        <topology evidence="1 5">Lipid-anchor</topology>
        <topology evidence="1 5">GPI-anchor</topology>
    </subcellularLocation>
</comment>
<comment type="similarity">
    <text evidence="2 5">Belongs to the glycosyl hydrolase 72 family.</text>
</comment>
<dbReference type="InterPro" id="IPR017853">
    <property type="entry name" value="GH"/>
</dbReference>
<dbReference type="GO" id="GO:0031505">
    <property type="term" value="P:fungal-type cell wall organization"/>
    <property type="evidence" value="ECO:0007669"/>
    <property type="project" value="TreeGrafter"/>
</dbReference>
<comment type="function">
    <text evidence="5">Splits internally a 1,3-beta-glucan molecule and transfers the newly generated reducing end (the donor) to the non-reducing end of another 1,3-beta-glucan molecule (the acceptor) forming a 1,3-beta linkage, resulting in the elongation of 1,3-beta-glucan chains in the cell wall.</text>
</comment>
<keyword evidence="7" id="KW-1133">Transmembrane helix</keyword>
<feature type="transmembrane region" description="Helical" evidence="7">
    <location>
        <begin position="420"/>
        <end position="443"/>
    </location>
</feature>
<dbReference type="PANTHER" id="PTHR31468:SF8">
    <property type="entry name" value="1,3-BETA-GLUCANOSYLTRANSFERASE GAS2"/>
    <property type="match status" value="1"/>
</dbReference>
<dbReference type="GO" id="GO:0016787">
    <property type="term" value="F:hydrolase activity"/>
    <property type="evidence" value="ECO:0007669"/>
    <property type="project" value="UniProtKB-KW"/>
</dbReference>
<dbReference type="EMBL" id="MU864010">
    <property type="protein sequence ID" value="KAK4195529.1"/>
    <property type="molecule type" value="Genomic_DNA"/>
</dbReference>
<keyword evidence="9" id="KW-1185">Reference proteome</keyword>
<sequence>MMSAILRSKYQTALLLFLFIYRSAVEAVSPVSIKGTKLYDENGAQFFLKGAVYVGGDNRNDPLLDTDQCKIDAEHLKNVGANAVYVYSIDYGKLGQHRGCMEEFDRQGIYVWLQLGQFPMVTSRSDTTPKWDLGLYNIWTSIIDSFSEFDNLLAFGIGQETVNDTSVTTLVAPSLKAAARDLKLFRDKRGYRPIPISYSAGDFEQYRLLTAQYLTCGPAESSVDLYGVNIFNNCSDSKLNRLQSEFSNHHTPVVFAEDGCFPLTREFSEVKTFFGEPEFSRIFSGMNIYQWGRNEEGFALVVYNDETNQNVGQPGAFLPAYTSLQQVWSETVPQSTSRDAYSVSSTQLPCPTANPQVGWLVDGAVALPVISGLDINTVTARTRRARTTSTSGTASPTGSGTNANLGLEQPTTVGGMSTGAIVGIVVAIVAVVLGGIGVAFWLWRKRRAQQNAPEHLSGPYEKAGDSSERGSMAKTELPTQERAANELEGGFHHQLATKTDWKYPYEASNQPVGELSDGTWRPGNHFELEGSLLPGPGYHPAEQSPVPAPKP</sequence>
<keyword evidence="8" id="KW-0378">Hydrolase</keyword>
<feature type="region of interest" description="Disordered" evidence="6">
    <location>
        <begin position="451"/>
        <end position="477"/>
    </location>
</feature>
<keyword evidence="5 7" id="KW-0472">Membrane</keyword>
<gene>
    <name evidence="8" type="ORF">QBC40DRAFT_236288</name>
</gene>
<keyword evidence="5" id="KW-0808">Transferase</keyword>
<dbReference type="AlphaFoldDB" id="A0AAN6X7G8"/>
<dbReference type="GO" id="GO:0071970">
    <property type="term" value="P:fungal-type cell wall (1-&gt;3)-beta-D-glucan biosynthetic process"/>
    <property type="evidence" value="ECO:0007669"/>
    <property type="project" value="TreeGrafter"/>
</dbReference>
<dbReference type="GO" id="GO:0042124">
    <property type="term" value="F:1,3-beta-glucanosyltransferase activity"/>
    <property type="evidence" value="ECO:0007669"/>
    <property type="project" value="TreeGrafter"/>
</dbReference>
<proteinExistence type="inferred from homology"/>
<dbReference type="EC" id="2.4.1.-" evidence="5"/>
<dbReference type="GO" id="GO:0098552">
    <property type="term" value="C:side of membrane"/>
    <property type="evidence" value="ECO:0007669"/>
    <property type="project" value="UniProtKB-KW"/>
</dbReference>
<name>A0AAN6X7G8_9PEZI</name>
<evidence type="ECO:0000256" key="2">
    <source>
        <dbReference type="ARBA" id="ARBA00007528"/>
    </source>
</evidence>
<protein>
    <recommendedName>
        <fullName evidence="5">1,3-beta-glucanosyltransferase</fullName>
        <ecNumber evidence="5">2.4.1.-</ecNumber>
    </recommendedName>
</protein>
<accession>A0AAN6X7G8</accession>
<comment type="caution">
    <text evidence="8">The sequence shown here is derived from an EMBL/GenBank/DDBJ whole genome shotgun (WGS) entry which is preliminary data.</text>
</comment>
<keyword evidence="4" id="KW-0325">Glycoprotein</keyword>
<dbReference type="Pfam" id="PF03198">
    <property type="entry name" value="Glyco_hydro_72"/>
    <property type="match status" value="1"/>
</dbReference>
<dbReference type="Gene3D" id="3.20.20.80">
    <property type="entry name" value="Glycosidases"/>
    <property type="match status" value="1"/>
</dbReference>
<feature type="region of interest" description="Disordered" evidence="6">
    <location>
        <begin position="382"/>
        <end position="406"/>
    </location>
</feature>
<keyword evidence="5" id="KW-0336">GPI-anchor</keyword>
<evidence type="ECO:0000256" key="5">
    <source>
        <dbReference type="RuleBase" id="RU361209"/>
    </source>
</evidence>
<evidence type="ECO:0000313" key="9">
    <source>
        <dbReference type="Proteomes" id="UP001303160"/>
    </source>
</evidence>
<dbReference type="SUPFAM" id="SSF51445">
    <property type="entry name" value="(Trans)glycosidases"/>
    <property type="match status" value="1"/>
</dbReference>
<evidence type="ECO:0000256" key="4">
    <source>
        <dbReference type="ARBA" id="ARBA00023180"/>
    </source>
</evidence>
<evidence type="ECO:0000313" key="8">
    <source>
        <dbReference type="EMBL" id="KAK4195529.1"/>
    </source>
</evidence>
<keyword evidence="3 5" id="KW-0732">Signal</keyword>
<keyword evidence="7" id="KW-0812">Transmembrane</keyword>
<dbReference type="InterPro" id="IPR004886">
    <property type="entry name" value="Glucanosyltransferase"/>
</dbReference>
<reference evidence="8" key="1">
    <citation type="journal article" date="2023" name="Mol. Phylogenet. Evol.">
        <title>Genome-scale phylogeny and comparative genomics of the fungal order Sordariales.</title>
        <authorList>
            <person name="Hensen N."/>
            <person name="Bonometti L."/>
            <person name="Westerberg I."/>
            <person name="Brannstrom I.O."/>
            <person name="Guillou S."/>
            <person name="Cros-Aarteil S."/>
            <person name="Calhoun S."/>
            <person name="Haridas S."/>
            <person name="Kuo A."/>
            <person name="Mondo S."/>
            <person name="Pangilinan J."/>
            <person name="Riley R."/>
            <person name="LaButti K."/>
            <person name="Andreopoulos B."/>
            <person name="Lipzen A."/>
            <person name="Chen C."/>
            <person name="Yan M."/>
            <person name="Daum C."/>
            <person name="Ng V."/>
            <person name="Clum A."/>
            <person name="Steindorff A."/>
            <person name="Ohm R.A."/>
            <person name="Martin F."/>
            <person name="Silar P."/>
            <person name="Natvig D.O."/>
            <person name="Lalanne C."/>
            <person name="Gautier V."/>
            <person name="Ament-Velasquez S.L."/>
            <person name="Kruys A."/>
            <person name="Hutchinson M.I."/>
            <person name="Powell A.J."/>
            <person name="Barry K."/>
            <person name="Miller A.N."/>
            <person name="Grigoriev I.V."/>
            <person name="Debuchy R."/>
            <person name="Gladieux P."/>
            <person name="Hiltunen Thoren M."/>
            <person name="Johannesson H."/>
        </authorList>
    </citation>
    <scope>NUCLEOTIDE SEQUENCE</scope>
    <source>
        <strain evidence="8">CBS 315.58</strain>
    </source>
</reference>
<evidence type="ECO:0000256" key="1">
    <source>
        <dbReference type="ARBA" id="ARBA00004609"/>
    </source>
</evidence>
<feature type="compositionally biased region" description="Low complexity" evidence="6">
    <location>
        <begin position="387"/>
        <end position="401"/>
    </location>
</feature>
<feature type="region of interest" description="Disordered" evidence="6">
    <location>
        <begin position="512"/>
        <end position="551"/>
    </location>
</feature>
<evidence type="ECO:0000256" key="7">
    <source>
        <dbReference type="SAM" id="Phobius"/>
    </source>
</evidence>